<protein>
    <submittedName>
        <fullName evidence="1">Uncharacterized protein</fullName>
    </submittedName>
</protein>
<proteinExistence type="predicted"/>
<reference evidence="2" key="2">
    <citation type="submission" date="2015-01" db="EMBL/GenBank/DDBJ databases">
        <title>Evolutionary Origins and Diversification of the Mycorrhizal Mutualists.</title>
        <authorList>
            <consortium name="DOE Joint Genome Institute"/>
            <consortium name="Mycorrhizal Genomics Consortium"/>
            <person name="Kohler A."/>
            <person name="Kuo A."/>
            <person name="Nagy L.G."/>
            <person name="Floudas D."/>
            <person name="Copeland A."/>
            <person name="Barry K.W."/>
            <person name="Cichocki N."/>
            <person name="Veneault-Fourrey C."/>
            <person name="LaButti K."/>
            <person name="Lindquist E.A."/>
            <person name="Lipzen A."/>
            <person name="Lundell T."/>
            <person name="Morin E."/>
            <person name="Murat C."/>
            <person name="Riley R."/>
            <person name="Ohm R."/>
            <person name="Sun H."/>
            <person name="Tunlid A."/>
            <person name="Henrissat B."/>
            <person name="Grigoriev I.V."/>
            <person name="Hibbett D.S."/>
            <person name="Martin F."/>
        </authorList>
    </citation>
    <scope>NUCLEOTIDE SEQUENCE [LARGE SCALE GENOMIC DNA]</scope>
    <source>
        <strain evidence="2">Ve08.2h10</strain>
    </source>
</reference>
<dbReference type="InParanoid" id="A0A0D0DQN4"/>
<organism evidence="1 2">
    <name type="scientific">Paxillus rubicundulus Ve08.2h10</name>
    <dbReference type="NCBI Taxonomy" id="930991"/>
    <lineage>
        <taxon>Eukaryota</taxon>
        <taxon>Fungi</taxon>
        <taxon>Dikarya</taxon>
        <taxon>Basidiomycota</taxon>
        <taxon>Agaricomycotina</taxon>
        <taxon>Agaricomycetes</taxon>
        <taxon>Agaricomycetidae</taxon>
        <taxon>Boletales</taxon>
        <taxon>Paxilineae</taxon>
        <taxon>Paxillaceae</taxon>
        <taxon>Paxillus</taxon>
    </lineage>
</organism>
<evidence type="ECO:0000313" key="2">
    <source>
        <dbReference type="Proteomes" id="UP000054538"/>
    </source>
</evidence>
<dbReference type="Proteomes" id="UP000054538">
    <property type="component" value="Unassembled WGS sequence"/>
</dbReference>
<dbReference type="EMBL" id="KN825737">
    <property type="protein sequence ID" value="KIK81745.1"/>
    <property type="molecule type" value="Genomic_DNA"/>
</dbReference>
<keyword evidence="2" id="KW-1185">Reference proteome</keyword>
<reference evidence="1 2" key="1">
    <citation type="submission" date="2014-04" db="EMBL/GenBank/DDBJ databases">
        <authorList>
            <consortium name="DOE Joint Genome Institute"/>
            <person name="Kuo A."/>
            <person name="Kohler A."/>
            <person name="Jargeat P."/>
            <person name="Nagy L.G."/>
            <person name="Floudas D."/>
            <person name="Copeland A."/>
            <person name="Barry K.W."/>
            <person name="Cichocki N."/>
            <person name="Veneault-Fourrey C."/>
            <person name="LaButti K."/>
            <person name="Lindquist E.A."/>
            <person name="Lipzen A."/>
            <person name="Lundell T."/>
            <person name="Morin E."/>
            <person name="Murat C."/>
            <person name="Sun H."/>
            <person name="Tunlid A."/>
            <person name="Henrissat B."/>
            <person name="Grigoriev I.V."/>
            <person name="Hibbett D.S."/>
            <person name="Martin F."/>
            <person name="Nordberg H.P."/>
            <person name="Cantor M.N."/>
            <person name="Hua S.X."/>
        </authorList>
    </citation>
    <scope>NUCLEOTIDE SEQUENCE [LARGE SCALE GENOMIC DNA]</scope>
    <source>
        <strain evidence="1 2">Ve08.2h10</strain>
    </source>
</reference>
<evidence type="ECO:0000313" key="1">
    <source>
        <dbReference type="EMBL" id="KIK81745.1"/>
    </source>
</evidence>
<dbReference type="AlphaFoldDB" id="A0A0D0DQN4"/>
<sequence>TFKLCSTWIFGEASCQMNKKALAGPGSEYVHMASVGSSVPTDVNPITGLWKHPRNPQGIFCTMPVCLESCCGDHDHPHCFSLGGGWKVKRLGRKIRRRRAPHQERPLPPCWVHQLLLFLHPLCLPSQQLPSLHLLGLHLEMSSSATSHILP</sequence>
<feature type="non-terminal residue" evidence="1">
    <location>
        <position position="1"/>
    </location>
</feature>
<dbReference type="HOGENOM" id="CLU_1735838_0_0_1"/>
<gene>
    <name evidence="1" type="ORF">PAXRUDRAFT_155315</name>
</gene>
<accession>A0A0D0DQN4</accession>
<dbReference type="OrthoDB" id="2688793at2759"/>
<name>A0A0D0DQN4_9AGAM</name>